<dbReference type="InterPro" id="IPR011600">
    <property type="entry name" value="Pept_C14_caspase"/>
</dbReference>
<dbReference type="GO" id="GO:0004197">
    <property type="term" value="F:cysteine-type endopeptidase activity"/>
    <property type="evidence" value="ECO:0007669"/>
    <property type="project" value="InterPro"/>
</dbReference>
<protein>
    <recommendedName>
        <fullName evidence="6">Peptidase C14 caspase domain-containing protein</fullName>
    </recommendedName>
</protein>
<evidence type="ECO:0000313" key="7">
    <source>
        <dbReference type="EMBL" id="CAE6387334.1"/>
    </source>
</evidence>
<dbReference type="PANTHER" id="PTHR48104:SF30">
    <property type="entry name" value="METACASPASE-1"/>
    <property type="match status" value="1"/>
</dbReference>
<dbReference type="Proteomes" id="UP000663843">
    <property type="component" value="Unassembled WGS sequence"/>
</dbReference>
<dbReference type="GO" id="GO:0006915">
    <property type="term" value="P:apoptotic process"/>
    <property type="evidence" value="ECO:0007669"/>
    <property type="project" value="UniProtKB-KW"/>
</dbReference>
<comment type="similarity">
    <text evidence="1">Belongs to the peptidase C14B family.</text>
</comment>
<proteinExistence type="inferred from homology"/>
<keyword evidence="2" id="KW-0053">Apoptosis</keyword>
<dbReference type="PANTHER" id="PTHR48104">
    <property type="entry name" value="METACASPASE-4"/>
    <property type="match status" value="1"/>
</dbReference>
<evidence type="ECO:0000256" key="5">
    <source>
        <dbReference type="SAM" id="Phobius"/>
    </source>
</evidence>
<dbReference type="Gene3D" id="3.40.50.1460">
    <property type="match status" value="1"/>
</dbReference>
<evidence type="ECO:0000259" key="6">
    <source>
        <dbReference type="Pfam" id="PF00656"/>
    </source>
</evidence>
<dbReference type="AlphaFoldDB" id="A0A8H2WKF4"/>
<dbReference type="Pfam" id="PF00656">
    <property type="entry name" value="Peptidase_C14"/>
    <property type="match status" value="1"/>
</dbReference>
<accession>A0A8H2WKF4</accession>
<evidence type="ECO:0000256" key="4">
    <source>
        <dbReference type="SAM" id="MobiDB-lite"/>
    </source>
</evidence>
<gene>
    <name evidence="7" type="ORF">RDB_LOCUS28574</name>
</gene>
<feature type="transmembrane region" description="Helical" evidence="5">
    <location>
        <begin position="14"/>
        <end position="33"/>
    </location>
</feature>
<dbReference type="EMBL" id="CAJMWT010001208">
    <property type="protein sequence ID" value="CAE6387334.1"/>
    <property type="molecule type" value="Genomic_DNA"/>
</dbReference>
<feature type="domain" description="Peptidase C14 caspase" evidence="6">
    <location>
        <begin position="77"/>
        <end position="356"/>
    </location>
</feature>
<dbReference type="GO" id="GO:0005737">
    <property type="term" value="C:cytoplasm"/>
    <property type="evidence" value="ECO:0007669"/>
    <property type="project" value="TreeGrafter"/>
</dbReference>
<evidence type="ECO:0000256" key="2">
    <source>
        <dbReference type="ARBA" id="ARBA00022703"/>
    </source>
</evidence>
<dbReference type="SUPFAM" id="SSF52129">
    <property type="entry name" value="Caspase-like"/>
    <property type="match status" value="1"/>
</dbReference>
<sequence>MNVPRSFELGLRNYTLYLFGSSVLLGAVIILALRRMAAKETSVGYRQEPQAGDLVANARESDVHQGAKDPPQKLYGLIIGINNYISLGDLRGAVADADDMSKFLTSDLHIPPHHITNLRNEQATRKAIVQGFKALWENPDIQRGDPILIYYAGHGGLAPANQGWQERYGAEQIQVIFPYDYQLKNPESNNPVNVNCIPDKTISRLLNKLAEEKGDNITVIFDSCHSASSNRDKEPERKQTAVDRRARTADVQVQIPHDIDDDIFGSDEPASAPTDRQHRDAELLLYVDQTSHVHFAACGVRQKAFEENGRGVFTAALLKKIRESRIENVTYHNLMKSLEMSSEDQSPQCYGKHKNRKLFNSYISSRNLPFIPVNFEEGEFILCAGDASGVTVGSVWELYEAPTEDSPSIAKLKVQDLYGSTAILESVEPQIELPESDRQWYARCIQIGPGNELKVWMSSNDRQLVFQDREHVGGVHETGTGYVMTSTRDAADVVLEVRYPNPSLATGTAEPEVVFHWCDELAVKYGVSELKHRKPVRRDAVEVVLFAAANWRWHLRRGNSRGRMVKDGVTMNMLKVGNRVGRRRTFLQHPEPIPINADGVVDFAVENLVLHGFKLSSDIGRELYVRMFYFDATDFSIGDMFGHNTAHGRATADIPARGQLLIGDGADGGTPVKFNLSPGNQIEMGYMKIFWSTEPLELDHIEQISAFKMKSGDRGAGVCTDDTDSEWGTVCLPLVLREHQ</sequence>
<feature type="compositionally biased region" description="Basic and acidic residues" evidence="4">
    <location>
        <begin position="230"/>
        <end position="248"/>
    </location>
</feature>
<evidence type="ECO:0000313" key="8">
    <source>
        <dbReference type="Proteomes" id="UP000663843"/>
    </source>
</evidence>
<dbReference type="InterPro" id="IPR029030">
    <property type="entry name" value="Caspase-like_dom_sf"/>
</dbReference>
<dbReference type="GO" id="GO:0006508">
    <property type="term" value="P:proteolysis"/>
    <property type="evidence" value="ECO:0007669"/>
    <property type="project" value="InterPro"/>
</dbReference>
<keyword evidence="5" id="KW-0812">Transmembrane</keyword>
<keyword evidence="5" id="KW-0472">Membrane</keyword>
<reference evidence="7" key="1">
    <citation type="submission" date="2021-01" db="EMBL/GenBank/DDBJ databases">
        <authorList>
            <person name="Kaushik A."/>
        </authorList>
    </citation>
    <scope>NUCLEOTIDE SEQUENCE</scope>
    <source>
        <strain evidence="7">AG2-2IIIB</strain>
    </source>
</reference>
<dbReference type="InterPro" id="IPR050452">
    <property type="entry name" value="Metacaspase"/>
</dbReference>
<keyword evidence="3" id="KW-0788">Thiol protease</keyword>
<keyword evidence="3" id="KW-0645">Protease</keyword>
<organism evidence="7 8">
    <name type="scientific">Rhizoctonia solani</name>
    <dbReference type="NCBI Taxonomy" id="456999"/>
    <lineage>
        <taxon>Eukaryota</taxon>
        <taxon>Fungi</taxon>
        <taxon>Dikarya</taxon>
        <taxon>Basidiomycota</taxon>
        <taxon>Agaricomycotina</taxon>
        <taxon>Agaricomycetes</taxon>
        <taxon>Cantharellales</taxon>
        <taxon>Ceratobasidiaceae</taxon>
        <taxon>Rhizoctonia</taxon>
    </lineage>
</organism>
<comment type="caution">
    <text evidence="7">The sequence shown here is derived from an EMBL/GenBank/DDBJ whole genome shotgun (WGS) entry which is preliminary data.</text>
</comment>
<name>A0A8H2WKF4_9AGAM</name>
<keyword evidence="3" id="KW-0378">Hydrolase</keyword>
<evidence type="ECO:0000256" key="3">
    <source>
        <dbReference type="ARBA" id="ARBA00022807"/>
    </source>
</evidence>
<evidence type="ECO:0000256" key="1">
    <source>
        <dbReference type="ARBA" id="ARBA00009005"/>
    </source>
</evidence>
<keyword evidence="5" id="KW-1133">Transmembrane helix</keyword>
<feature type="region of interest" description="Disordered" evidence="4">
    <location>
        <begin position="226"/>
        <end position="248"/>
    </location>
</feature>